<reference evidence="3" key="1">
    <citation type="journal article" date="2019" name="Int. J. Syst. Evol. Microbiol.">
        <title>The Global Catalogue of Microorganisms (GCM) 10K type strain sequencing project: providing services to taxonomists for standard genome sequencing and annotation.</title>
        <authorList>
            <consortium name="The Broad Institute Genomics Platform"/>
            <consortium name="The Broad Institute Genome Sequencing Center for Infectious Disease"/>
            <person name="Wu L."/>
            <person name="Ma J."/>
        </authorList>
    </citation>
    <scope>NUCLEOTIDE SEQUENCE [LARGE SCALE GENOMIC DNA]</scope>
    <source>
        <strain evidence="3">JCM 6242</strain>
    </source>
</reference>
<protein>
    <recommendedName>
        <fullName evidence="4">Lipoprotein</fullName>
    </recommendedName>
</protein>
<evidence type="ECO:0008006" key="4">
    <source>
        <dbReference type="Google" id="ProtNLM"/>
    </source>
</evidence>
<dbReference type="EMBL" id="BAAAVI010000058">
    <property type="protein sequence ID" value="GAA2896829.1"/>
    <property type="molecule type" value="Genomic_DNA"/>
</dbReference>
<dbReference type="Proteomes" id="UP001500831">
    <property type="component" value="Unassembled WGS sequence"/>
</dbReference>
<feature type="chain" id="PRO_5045555313" description="Lipoprotein" evidence="1">
    <location>
        <begin position="20"/>
        <end position="159"/>
    </location>
</feature>
<evidence type="ECO:0000313" key="3">
    <source>
        <dbReference type="Proteomes" id="UP001500831"/>
    </source>
</evidence>
<comment type="caution">
    <text evidence="2">The sequence shown here is derived from an EMBL/GenBank/DDBJ whole genome shotgun (WGS) entry which is preliminary data.</text>
</comment>
<evidence type="ECO:0000256" key="1">
    <source>
        <dbReference type="SAM" id="SignalP"/>
    </source>
</evidence>
<organism evidence="2 3">
    <name type="scientific">Streptosporangium fragile</name>
    <dbReference type="NCBI Taxonomy" id="46186"/>
    <lineage>
        <taxon>Bacteria</taxon>
        <taxon>Bacillati</taxon>
        <taxon>Actinomycetota</taxon>
        <taxon>Actinomycetes</taxon>
        <taxon>Streptosporangiales</taxon>
        <taxon>Streptosporangiaceae</taxon>
        <taxon>Streptosporangium</taxon>
    </lineage>
</organism>
<dbReference type="RefSeq" id="WP_344978927.1">
    <property type="nucleotide sequence ID" value="NZ_BAAAVI010000058.1"/>
</dbReference>
<sequence length="159" mass="16177">MRRIAAALGLGVIGLASHGAGGAAASGSVPAPRPAVVPGSASVAEPAAAPAEPVYVFNLYGAEEGRADHRPGNLVLSESSTVRGVAWRTWQGRAAAGTGLLSGTWCLPGCLTEPYTVTVTLGTVKRIGGRKYFTRFAVHGDFPRPEEPDGAMSGALPTP</sequence>
<evidence type="ECO:0000313" key="2">
    <source>
        <dbReference type="EMBL" id="GAA2896829.1"/>
    </source>
</evidence>
<keyword evidence="3" id="KW-1185">Reference proteome</keyword>
<accession>A0ABP6ILN6</accession>
<proteinExistence type="predicted"/>
<gene>
    <name evidence="2" type="ORF">GCM10010517_61840</name>
</gene>
<keyword evidence="1" id="KW-0732">Signal</keyword>
<feature type="signal peptide" evidence="1">
    <location>
        <begin position="1"/>
        <end position="19"/>
    </location>
</feature>
<name>A0ABP6ILN6_9ACTN</name>